<dbReference type="PROSITE" id="PS50931">
    <property type="entry name" value="HTH_LYSR"/>
    <property type="match status" value="1"/>
</dbReference>
<name>A0A7W7IA06_9ACTN</name>
<evidence type="ECO:0000259" key="5">
    <source>
        <dbReference type="PROSITE" id="PS50931"/>
    </source>
</evidence>
<dbReference type="Proteomes" id="UP000549343">
    <property type="component" value="Unassembled WGS sequence"/>
</dbReference>
<dbReference type="Pfam" id="PF03466">
    <property type="entry name" value="LysR_substrate"/>
    <property type="match status" value="1"/>
</dbReference>
<dbReference type="EMBL" id="JACHMV010000001">
    <property type="protein sequence ID" value="MBB4773146.1"/>
    <property type="molecule type" value="Genomic_DNA"/>
</dbReference>
<organism evidence="7 8">
    <name type="scientific">Actinomadura livida</name>
    <dbReference type="NCBI Taxonomy" id="79909"/>
    <lineage>
        <taxon>Bacteria</taxon>
        <taxon>Bacillati</taxon>
        <taxon>Actinomycetota</taxon>
        <taxon>Actinomycetes</taxon>
        <taxon>Streptosporangiales</taxon>
        <taxon>Thermomonosporaceae</taxon>
        <taxon>Actinomadura</taxon>
    </lineage>
</organism>
<evidence type="ECO:0000313" key="7">
    <source>
        <dbReference type="EMBL" id="MBB4773146.1"/>
    </source>
</evidence>
<dbReference type="PRINTS" id="PR00039">
    <property type="entry name" value="HTHLYSR"/>
</dbReference>
<dbReference type="GO" id="GO:0003677">
    <property type="term" value="F:DNA binding"/>
    <property type="evidence" value="ECO:0007669"/>
    <property type="project" value="UniProtKB-KW"/>
</dbReference>
<dbReference type="EMBL" id="BAAAHD010000033">
    <property type="protein sequence ID" value="GAA0572593.1"/>
    <property type="molecule type" value="Genomic_DNA"/>
</dbReference>
<dbReference type="InterPro" id="IPR036390">
    <property type="entry name" value="WH_DNA-bd_sf"/>
</dbReference>
<dbReference type="Gene3D" id="1.10.10.10">
    <property type="entry name" value="Winged helix-like DNA-binding domain superfamily/Winged helix DNA-binding domain"/>
    <property type="match status" value="1"/>
</dbReference>
<protein>
    <submittedName>
        <fullName evidence="7">DNA-binding transcriptional LysR family regulator</fullName>
    </submittedName>
    <submittedName>
        <fullName evidence="6">LysR family transcriptional regulator</fullName>
    </submittedName>
</protein>
<dbReference type="GO" id="GO:0003700">
    <property type="term" value="F:DNA-binding transcription factor activity"/>
    <property type="evidence" value="ECO:0007669"/>
    <property type="project" value="InterPro"/>
</dbReference>
<feature type="domain" description="HTH lysR-type" evidence="5">
    <location>
        <begin position="12"/>
        <end position="65"/>
    </location>
</feature>
<dbReference type="InterPro" id="IPR000847">
    <property type="entry name" value="LysR_HTH_N"/>
</dbReference>
<evidence type="ECO:0000313" key="8">
    <source>
        <dbReference type="Proteomes" id="UP000549343"/>
    </source>
</evidence>
<reference evidence="7 8" key="2">
    <citation type="submission" date="2020-08" db="EMBL/GenBank/DDBJ databases">
        <title>Sequencing the genomes of 1000 actinobacteria strains.</title>
        <authorList>
            <person name="Klenk H.-P."/>
        </authorList>
    </citation>
    <scope>NUCLEOTIDE SEQUENCE [LARGE SCALE GENOMIC DNA]</scope>
    <source>
        <strain evidence="7 8">DSM 44772</strain>
    </source>
</reference>
<dbReference type="PANTHER" id="PTHR30346:SF0">
    <property type="entry name" value="HCA OPERON TRANSCRIPTIONAL ACTIVATOR HCAR"/>
    <property type="match status" value="1"/>
</dbReference>
<dbReference type="InterPro" id="IPR005119">
    <property type="entry name" value="LysR_subst-bd"/>
</dbReference>
<evidence type="ECO:0000256" key="3">
    <source>
        <dbReference type="ARBA" id="ARBA00023125"/>
    </source>
</evidence>
<keyword evidence="4" id="KW-0804">Transcription</keyword>
<sequence length="326" mass="35007">MISSLIVNLVGHLRCFVAVAEELHFGRAAERLGMAQPPLSQRVQRLERELGVRLFDRSSRKVALTAPGRLLLDEARDILTRVDRIYSVAERARLGEVGTVRAGLPSDLGGPIVAALIAAFRARRPDLRLDLRETGTAEQVRALAEGALDAGIVRHPCDSRGLEFGPMLGRPLGVLVPAASELAASPEVHLADLGGRDLVVAPREEAPGAYDDLLASCRRHGYAPDAVHEARHPQFALGLVLAGTAVALVPRVDDTAGVAWRPLVGEPLAWRTSCIWRRAGDPEHLRAITDFVAVATAVLRREAGMTPLDAAPARRVVPRPSSGFLA</sequence>
<evidence type="ECO:0000313" key="9">
    <source>
        <dbReference type="Proteomes" id="UP001501427"/>
    </source>
</evidence>
<proteinExistence type="inferred from homology"/>
<comment type="caution">
    <text evidence="7">The sequence shown here is derived from an EMBL/GenBank/DDBJ whole genome shotgun (WGS) entry which is preliminary data.</text>
</comment>
<dbReference type="Pfam" id="PF00126">
    <property type="entry name" value="HTH_1"/>
    <property type="match status" value="1"/>
</dbReference>
<accession>A0A7W7IA06</accession>
<dbReference type="Gene3D" id="3.40.190.10">
    <property type="entry name" value="Periplasmic binding protein-like II"/>
    <property type="match status" value="2"/>
</dbReference>
<keyword evidence="9" id="KW-1185">Reference proteome</keyword>
<evidence type="ECO:0000313" key="6">
    <source>
        <dbReference type="EMBL" id="GAA0572593.1"/>
    </source>
</evidence>
<dbReference type="PANTHER" id="PTHR30346">
    <property type="entry name" value="TRANSCRIPTIONAL DUAL REGULATOR HCAR-RELATED"/>
    <property type="match status" value="1"/>
</dbReference>
<keyword evidence="2" id="KW-0805">Transcription regulation</keyword>
<dbReference type="SUPFAM" id="SSF53850">
    <property type="entry name" value="Periplasmic binding protein-like II"/>
    <property type="match status" value="1"/>
</dbReference>
<dbReference type="AlphaFoldDB" id="A0A7W7IA06"/>
<dbReference type="CDD" id="cd08414">
    <property type="entry name" value="PBP2_LTTR_aromatics_like"/>
    <property type="match status" value="1"/>
</dbReference>
<dbReference type="FunFam" id="1.10.10.10:FF:000001">
    <property type="entry name" value="LysR family transcriptional regulator"/>
    <property type="match status" value="1"/>
</dbReference>
<reference evidence="6" key="3">
    <citation type="submission" date="2023-12" db="EMBL/GenBank/DDBJ databases">
        <authorList>
            <person name="Sun Q."/>
            <person name="Inoue M."/>
        </authorList>
    </citation>
    <scope>NUCLEOTIDE SEQUENCE</scope>
    <source>
        <strain evidence="6">JCM 10667</strain>
    </source>
</reference>
<dbReference type="InterPro" id="IPR036388">
    <property type="entry name" value="WH-like_DNA-bd_sf"/>
</dbReference>
<reference evidence="6 9" key="1">
    <citation type="journal article" date="2019" name="Int. J. Syst. Evol. Microbiol.">
        <title>The Global Catalogue of Microorganisms (GCM) 10K type strain sequencing project: providing services to taxonomists for standard genome sequencing and annotation.</title>
        <authorList>
            <consortium name="The Broad Institute Genomics Platform"/>
            <consortium name="The Broad Institute Genome Sequencing Center for Infectious Disease"/>
            <person name="Wu L."/>
            <person name="Ma J."/>
        </authorList>
    </citation>
    <scope>NUCLEOTIDE SEQUENCE [LARGE SCALE GENOMIC DNA]</scope>
    <source>
        <strain evidence="6 9">JCM 10667</strain>
    </source>
</reference>
<evidence type="ECO:0000256" key="4">
    <source>
        <dbReference type="ARBA" id="ARBA00023163"/>
    </source>
</evidence>
<comment type="similarity">
    <text evidence="1">Belongs to the LysR transcriptional regulatory family.</text>
</comment>
<evidence type="ECO:0000256" key="1">
    <source>
        <dbReference type="ARBA" id="ARBA00009437"/>
    </source>
</evidence>
<evidence type="ECO:0000256" key="2">
    <source>
        <dbReference type="ARBA" id="ARBA00023015"/>
    </source>
</evidence>
<dbReference type="GO" id="GO:0032993">
    <property type="term" value="C:protein-DNA complex"/>
    <property type="evidence" value="ECO:0007669"/>
    <property type="project" value="TreeGrafter"/>
</dbReference>
<keyword evidence="3 7" id="KW-0238">DNA-binding</keyword>
<dbReference type="Proteomes" id="UP001501427">
    <property type="component" value="Unassembled WGS sequence"/>
</dbReference>
<dbReference type="RefSeq" id="WP_246487528.1">
    <property type="nucleotide sequence ID" value="NZ_BAAAHD010000033.1"/>
</dbReference>
<dbReference type="SUPFAM" id="SSF46785">
    <property type="entry name" value="Winged helix' DNA-binding domain"/>
    <property type="match status" value="1"/>
</dbReference>
<gene>
    <name evidence="7" type="ORF">F4557_001564</name>
    <name evidence="6" type="ORF">GCM10009546_39130</name>
</gene>